<evidence type="ECO:0000313" key="15">
    <source>
        <dbReference type="Proteomes" id="UP001059596"/>
    </source>
</evidence>
<keyword evidence="9" id="KW-0460">Magnesium</keyword>
<feature type="domain" description="Mab-21-like HhH/H2TH-like" evidence="13">
    <location>
        <begin position="224"/>
        <end position="310"/>
    </location>
</feature>
<dbReference type="InterPro" id="IPR046903">
    <property type="entry name" value="Mab-21-like_nuc_Trfase"/>
</dbReference>
<dbReference type="GO" id="GO:0046872">
    <property type="term" value="F:metal ion binding"/>
    <property type="evidence" value="ECO:0007669"/>
    <property type="project" value="UniProtKB-KW"/>
</dbReference>
<organism evidence="14 15">
    <name type="scientific">Drosophila gunungcola</name>
    <name type="common">fruit fly</name>
    <dbReference type="NCBI Taxonomy" id="103775"/>
    <lineage>
        <taxon>Eukaryota</taxon>
        <taxon>Metazoa</taxon>
        <taxon>Ecdysozoa</taxon>
        <taxon>Arthropoda</taxon>
        <taxon>Hexapoda</taxon>
        <taxon>Insecta</taxon>
        <taxon>Pterygota</taxon>
        <taxon>Neoptera</taxon>
        <taxon>Endopterygota</taxon>
        <taxon>Diptera</taxon>
        <taxon>Brachycera</taxon>
        <taxon>Muscomorpha</taxon>
        <taxon>Ephydroidea</taxon>
        <taxon>Drosophilidae</taxon>
        <taxon>Drosophila</taxon>
        <taxon>Sophophora</taxon>
    </lineage>
</organism>
<keyword evidence="15" id="KW-1185">Reference proteome</keyword>
<keyword evidence="10" id="KW-0342">GTP-binding</keyword>
<keyword evidence="5" id="KW-0548">Nucleotidyltransferase</keyword>
<dbReference type="PANTHER" id="PTHR10656:SF42">
    <property type="entry name" value="CYCLIC GMP-AMP SYNTHASE-LIKE PROTEIN-RELATED"/>
    <property type="match status" value="1"/>
</dbReference>
<dbReference type="SUPFAM" id="SSF81301">
    <property type="entry name" value="Nucleotidyltransferase"/>
    <property type="match status" value="1"/>
</dbReference>
<comment type="cofactor">
    <cofactor evidence="1">
        <name>Mn(2+)</name>
        <dbReference type="ChEBI" id="CHEBI:29035"/>
    </cofactor>
</comment>
<reference evidence="14" key="1">
    <citation type="journal article" date="2023" name="Genome Biol. Evol.">
        <title>Long-read-based Genome Assembly of Drosophila gunungcola Reveals Fewer Chemosensory Genes in Flower-breeding Species.</title>
        <authorList>
            <person name="Negi A."/>
            <person name="Liao B.Y."/>
            <person name="Yeh S.D."/>
        </authorList>
    </citation>
    <scope>NUCLEOTIDE SEQUENCE</scope>
    <source>
        <strain evidence="14">Sukarami</strain>
    </source>
</reference>
<evidence type="ECO:0000256" key="2">
    <source>
        <dbReference type="ARBA" id="ARBA00001946"/>
    </source>
</evidence>
<evidence type="ECO:0000259" key="13">
    <source>
        <dbReference type="Pfam" id="PF20266"/>
    </source>
</evidence>
<feature type="domain" description="Mab-21-like nucleotidyltransferase" evidence="12">
    <location>
        <begin position="66"/>
        <end position="178"/>
    </location>
</feature>
<accession>A0A9P9YN87</accession>
<comment type="cofactor">
    <cofactor evidence="2">
        <name>Mg(2+)</name>
        <dbReference type="ChEBI" id="CHEBI:18420"/>
    </cofactor>
</comment>
<keyword evidence="8" id="KW-0067">ATP-binding</keyword>
<dbReference type="Gene3D" id="1.10.1410.40">
    <property type="match status" value="1"/>
</dbReference>
<evidence type="ECO:0000256" key="5">
    <source>
        <dbReference type="ARBA" id="ARBA00022695"/>
    </source>
</evidence>
<dbReference type="InterPro" id="IPR024810">
    <property type="entry name" value="MAB21L/cGLR"/>
</dbReference>
<evidence type="ECO:0008006" key="16">
    <source>
        <dbReference type="Google" id="ProtNLM"/>
    </source>
</evidence>
<keyword evidence="11" id="KW-0464">Manganese</keyword>
<comment type="similarity">
    <text evidence="3">Belongs to the mab-21 family.</text>
</comment>
<evidence type="ECO:0000256" key="3">
    <source>
        <dbReference type="ARBA" id="ARBA00008307"/>
    </source>
</evidence>
<protein>
    <recommendedName>
        <fullName evidence="16">Mab-21-like nucleotidyltransferase domain-containing protein</fullName>
    </recommendedName>
</protein>
<dbReference type="AlphaFoldDB" id="A0A9P9YN87"/>
<dbReference type="Pfam" id="PF03281">
    <property type="entry name" value="Mab-21"/>
    <property type="match status" value="1"/>
</dbReference>
<dbReference type="SMART" id="SM01265">
    <property type="entry name" value="Mab-21"/>
    <property type="match status" value="1"/>
</dbReference>
<dbReference type="EMBL" id="JAMKOV010000005">
    <property type="protein sequence ID" value="KAI8040021.1"/>
    <property type="molecule type" value="Genomic_DNA"/>
</dbReference>
<dbReference type="Gene3D" id="3.30.460.90">
    <property type="match status" value="1"/>
</dbReference>
<proteinExistence type="inferred from homology"/>
<evidence type="ECO:0000259" key="12">
    <source>
        <dbReference type="Pfam" id="PF03281"/>
    </source>
</evidence>
<sequence length="345" mass="40463">MSSTFEQHLMEIAKKLMAPSDKSDFAIVRDFIMDIIRDNQVLTSTCRVEMLDFGSRALGIHKNDSDYDVMVVLEFPYFEDILVRPDRHRPGMVHLDFKDLPSNYFTQDTLLDNRWYLKRDELQTWMQCILTNVIGRRVRGARWDYYELRYHRKPTCHTITAESNNRVFSIDFVPAIKIYFDDSDWLAIPKWAPGPKRSNGCTFMVSDIEEEIYWFKQGGTVIQDAVALLKALCEAKDLPKIRNYHLVSTAIRIIKSDDFDGSSLEWTLLGLLYDLIEALEDNDLPYFCYDELNLLSNFKPNQVIKYVNVLNSVYKTLKSYPHQDNLSYERCSWHFLGDDDDDYAD</sequence>
<evidence type="ECO:0000256" key="4">
    <source>
        <dbReference type="ARBA" id="ARBA00022679"/>
    </source>
</evidence>
<dbReference type="Proteomes" id="UP001059596">
    <property type="component" value="Unassembled WGS sequence"/>
</dbReference>
<evidence type="ECO:0000256" key="1">
    <source>
        <dbReference type="ARBA" id="ARBA00001936"/>
    </source>
</evidence>
<dbReference type="InterPro" id="IPR043519">
    <property type="entry name" value="NT_sf"/>
</dbReference>
<evidence type="ECO:0000256" key="8">
    <source>
        <dbReference type="ARBA" id="ARBA00022840"/>
    </source>
</evidence>
<comment type="caution">
    <text evidence="14">The sequence shown here is derived from an EMBL/GenBank/DDBJ whole genome shotgun (WGS) entry which is preliminary data.</text>
</comment>
<evidence type="ECO:0000313" key="14">
    <source>
        <dbReference type="EMBL" id="KAI8040021.1"/>
    </source>
</evidence>
<dbReference type="GO" id="GO:0016779">
    <property type="term" value="F:nucleotidyltransferase activity"/>
    <property type="evidence" value="ECO:0007669"/>
    <property type="project" value="UniProtKB-KW"/>
</dbReference>
<evidence type="ECO:0000256" key="10">
    <source>
        <dbReference type="ARBA" id="ARBA00023134"/>
    </source>
</evidence>
<dbReference type="Pfam" id="PF20266">
    <property type="entry name" value="Mab-21_C"/>
    <property type="match status" value="1"/>
</dbReference>
<evidence type="ECO:0000256" key="7">
    <source>
        <dbReference type="ARBA" id="ARBA00022741"/>
    </source>
</evidence>
<dbReference type="OrthoDB" id="6054650at2759"/>
<dbReference type="GO" id="GO:0005525">
    <property type="term" value="F:GTP binding"/>
    <property type="evidence" value="ECO:0007669"/>
    <property type="project" value="UniProtKB-KW"/>
</dbReference>
<keyword evidence="6" id="KW-0479">Metal-binding</keyword>
<keyword evidence="7" id="KW-0547">Nucleotide-binding</keyword>
<dbReference type="GO" id="GO:0005524">
    <property type="term" value="F:ATP binding"/>
    <property type="evidence" value="ECO:0007669"/>
    <property type="project" value="UniProtKB-KW"/>
</dbReference>
<evidence type="ECO:0000256" key="9">
    <source>
        <dbReference type="ARBA" id="ARBA00022842"/>
    </source>
</evidence>
<dbReference type="PANTHER" id="PTHR10656">
    <property type="entry name" value="CELL FATE DETERMINING PROTEIN MAB21-RELATED"/>
    <property type="match status" value="1"/>
</dbReference>
<gene>
    <name evidence="14" type="ORF">M5D96_007446</name>
</gene>
<keyword evidence="4" id="KW-0808">Transferase</keyword>
<evidence type="ECO:0000256" key="6">
    <source>
        <dbReference type="ARBA" id="ARBA00022723"/>
    </source>
</evidence>
<name>A0A9P9YN87_9MUSC</name>
<evidence type="ECO:0000256" key="11">
    <source>
        <dbReference type="ARBA" id="ARBA00023211"/>
    </source>
</evidence>
<dbReference type="InterPro" id="IPR046906">
    <property type="entry name" value="Mab-21_HhH/H2TH-like"/>
</dbReference>